<organism evidence="2 3">
    <name type="scientific">Niabella ginsengisoli</name>
    <dbReference type="NCBI Taxonomy" id="522298"/>
    <lineage>
        <taxon>Bacteria</taxon>
        <taxon>Pseudomonadati</taxon>
        <taxon>Bacteroidota</taxon>
        <taxon>Chitinophagia</taxon>
        <taxon>Chitinophagales</taxon>
        <taxon>Chitinophagaceae</taxon>
        <taxon>Niabella</taxon>
    </lineage>
</organism>
<evidence type="ECO:0000313" key="3">
    <source>
        <dbReference type="Proteomes" id="UP001202248"/>
    </source>
</evidence>
<comment type="caution">
    <text evidence="2">The sequence shown here is derived from an EMBL/GenBank/DDBJ whole genome shotgun (WGS) entry which is preliminary data.</text>
</comment>
<dbReference type="Proteomes" id="UP001202248">
    <property type="component" value="Unassembled WGS sequence"/>
</dbReference>
<evidence type="ECO:0000256" key="1">
    <source>
        <dbReference type="SAM" id="SignalP"/>
    </source>
</evidence>
<proteinExistence type="predicted"/>
<name>A0ABS9SFX5_9BACT</name>
<keyword evidence="3" id="KW-1185">Reference proteome</keyword>
<sequence>MKRNFLLMVALSMSVATVSFAQVSTTPETPTNYKPKAKDLAPMPGELTDEMIFPVLGKYEYTDTEGSVAQVTITRDAENKGMVWVNGMPQGKFKADLRISPSTYKIPVQKTLQNDVDSGVVVAETEETTVASSTTAKSDSRYSGKSLKEGTLVFDSTSNKLYINVGSKFDEENPVAIFPEMAVSDSAAYVTTETVEESSEVATVKKLIKKIKRKRIWRKEQIMFLRKLSKWLLRRRRSAIARHNILIIKRLSNRQPFCFDTSLWFIKFRWHII</sequence>
<reference evidence="2 3" key="1">
    <citation type="submission" date="2022-02" db="EMBL/GenBank/DDBJ databases">
        <authorList>
            <person name="Min J."/>
        </authorList>
    </citation>
    <scope>NUCLEOTIDE SEQUENCE [LARGE SCALE GENOMIC DNA]</scope>
    <source>
        <strain evidence="2 3">GR10-1</strain>
    </source>
</reference>
<feature type="signal peptide" evidence="1">
    <location>
        <begin position="1"/>
        <end position="21"/>
    </location>
</feature>
<protein>
    <submittedName>
        <fullName evidence="2">Uncharacterized protein</fullName>
    </submittedName>
</protein>
<gene>
    <name evidence="2" type="ORF">MKP09_04775</name>
</gene>
<accession>A0ABS9SFX5</accession>
<keyword evidence="1" id="KW-0732">Signal</keyword>
<feature type="chain" id="PRO_5046152744" evidence="1">
    <location>
        <begin position="22"/>
        <end position="273"/>
    </location>
</feature>
<dbReference type="RefSeq" id="WP_240826660.1">
    <property type="nucleotide sequence ID" value="NZ_JAKWBL010000001.1"/>
</dbReference>
<evidence type="ECO:0000313" key="2">
    <source>
        <dbReference type="EMBL" id="MCH5597263.1"/>
    </source>
</evidence>
<dbReference type="EMBL" id="JAKWBL010000001">
    <property type="protein sequence ID" value="MCH5597263.1"/>
    <property type="molecule type" value="Genomic_DNA"/>
</dbReference>